<keyword evidence="7" id="KW-1185">Reference proteome</keyword>
<dbReference type="EMBL" id="KE721353">
    <property type="protein sequence ID" value="ERF70222.1"/>
    <property type="molecule type" value="Genomic_DNA"/>
</dbReference>
<feature type="domain" description="MOSC" evidence="5">
    <location>
        <begin position="661"/>
        <end position="823"/>
    </location>
</feature>
<dbReference type="AlphaFoldDB" id="U1FZ73"/>
<evidence type="ECO:0000313" key="6">
    <source>
        <dbReference type="EMBL" id="ERF70222.1"/>
    </source>
</evidence>
<dbReference type="Pfam" id="PF00266">
    <property type="entry name" value="Aminotran_5"/>
    <property type="match status" value="1"/>
</dbReference>
<dbReference type="SUPFAM" id="SSF141673">
    <property type="entry name" value="MOSC N-terminal domain-like"/>
    <property type="match status" value="1"/>
</dbReference>
<dbReference type="GO" id="GO:0030151">
    <property type="term" value="F:molybdenum ion binding"/>
    <property type="evidence" value="ECO:0007669"/>
    <property type="project" value="UniProtKB-UniRule"/>
</dbReference>
<reference evidence="7" key="1">
    <citation type="journal article" date="2014" name="BMC Genomics">
        <title>Genome characteristics reveal the impact of lichenization on lichen-forming fungus Endocarpon pusillum Hedwig (Verrucariales, Ascomycota).</title>
        <authorList>
            <person name="Wang Y.-Y."/>
            <person name="Liu B."/>
            <person name="Zhang X.-Y."/>
            <person name="Zhou Q.-M."/>
            <person name="Zhang T."/>
            <person name="Li H."/>
            <person name="Yu Y.-F."/>
            <person name="Zhang X.-L."/>
            <person name="Hao X.-Y."/>
            <person name="Wang M."/>
            <person name="Wang L."/>
            <person name="Wei J.-C."/>
        </authorList>
    </citation>
    <scope>NUCLEOTIDE SEQUENCE [LARGE SCALE GENOMIC DNA]</scope>
    <source>
        <strain evidence="7">Z07020 / HMAS-L-300199</strain>
    </source>
</reference>
<accession>U1FZ73</accession>
<dbReference type="PANTHER" id="PTHR14237">
    <property type="entry name" value="MOLYBDOPTERIN COFACTOR SULFURASE MOSC"/>
    <property type="match status" value="1"/>
</dbReference>
<dbReference type="Pfam" id="PF03476">
    <property type="entry name" value="MOSC_N"/>
    <property type="match status" value="1"/>
</dbReference>
<dbReference type="GeneID" id="19235472"/>
<evidence type="ECO:0000259" key="5">
    <source>
        <dbReference type="PROSITE" id="PS51340"/>
    </source>
</evidence>
<dbReference type="PANTHER" id="PTHR14237:SF80">
    <property type="entry name" value="MOLYBDENUM COFACTOR SULFURASE"/>
    <property type="match status" value="1"/>
</dbReference>
<comment type="cofactor">
    <cofactor evidence="4">
        <name>pyridoxal 5'-phosphate</name>
        <dbReference type="ChEBI" id="CHEBI:597326"/>
    </cofactor>
</comment>
<dbReference type="Gene3D" id="3.40.640.10">
    <property type="entry name" value="Type I PLP-dependent aspartate aminotransferase-like (Major domain)"/>
    <property type="match status" value="1"/>
</dbReference>
<evidence type="ECO:0000256" key="4">
    <source>
        <dbReference type="HAMAP-Rule" id="MF_03050"/>
    </source>
</evidence>
<dbReference type="RefSeq" id="XP_007804257.1">
    <property type="nucleotide sequence ID" value="XM_007806066.1"/>
</dbReference>
<dbReference type="EC" id="2.8.1.9" evidence="4"/>
<dbReference type="OrthoDB" id="10264306at2759"/>
<dbReference type="HAMAP" id="MF_03050">
    <property type="entry name" value="MOCOS"/>
    <property type="match status" value="1"/>
</dbReference>
<dbReference type="InterPro" id="IPR015422">
    <property type="entry name" value="PyrdxlP-dep_Trfase_small"/>
</dbReference>
<protein>
    <recommendedName>
        <fullName evidence="4">Molybdenum cofactor sulfurase</fullName>
        <shortName evidence="4">MCS</shortName>
        <shortName evidence="4">MOS</shortName>
        <shortName evidence="4">MoCo sulfurase</shortName>
        <ecNumber evidence="4">2.8.1.9</ecNumber>
    </recommendedName>
    <alternativeName>
        <fullName evidence="4">Molybdenum cofactor sulfurtransferase</fullName>
    </alternativeName>
</protein>
<comment type="similarity">
    <text evidence="4">Belongs to the class-V pyridoxal-phosphate-dependent aminotransferase family. MOCOS subfamily.</text>
</comment>
<dbReference type="InterPro" id="IPR000192">
    <property type="entry name" value="Aminotrans_V_dom"/>
</dbReference>
<dbReference type="GO" id="GO:0016829">
    <property type="term" value="F:lyase activity"/>
    <property type="evidence" value="ECO:0007669"/>
    <property type="project" value="UniProtKB-UniRule"/>
</dbReference>
<dbReference type="Pfam" id="PF03473">
    <property type="entry name" value="MOSC"/>
    <property type="match status" value="1"/>
</dbReference>
<dbReference type="InterPro" id="IPR028886">
    <property type="entry name" value="MoCo_sulfurase"/>
</dbReference>
<dbReference type="GO" id="GO:0008265">
    <property type="term" value="F:molybdenum cofactor sulfurtransferase activity"/>
    <property type="evidence" value="ECO:0007669"/>
    <property type="project" value="UniProtKB-UniRule"/>
</dbReference>
<dbReference type="InterPro" id="IPR015424">
    <property type="entry name" value="PyrdxlP-dep_Trfase"/>
</dbReference>
<gene>
    <name evidence="4" type="primary">hxB</name>
    <name evidence="6" type="ORF">EPUS_00410</name>
</gene>
<comment type="catalytic activity">
    <reaction evidence="4">
        <text>Mo-molybdopterin + L-cysteine + AH2 = thio-Mo-molybdopterin + L-alanine + A + H2O</text>
        <dbReference type="Rhea" id="RHEA:42636"/>
        <dbReference type="ChEBI" id="CHEBI:13193"/>
        <dbReference type="ChEBI" id="CHEBI:15377"/>
        <dbReference type="ChEBI" id="CHEBI:17499"/>
        <dbReference type="ChEBI" id="CHEBI:35235"/>
        <dbReference type="ChEBI" id="CHEBI:57972"/>
        <dbReference type="ChEBI" id="CHEBI:71302"/>
        <dbReference type="ChEBI" id="CHEBI:82685"/>
        <dbReference type="EC" id="2.8.1.9"/>
    </reaction>
</comment>
<name>U1FZ73_ENDPU</name>
<dbReference type="GO" id="GO:0006777">
    <property type="term" value="P:Mo-molybdopterin cofactor biosynthetic process"/>
    <property type="evidence" value="ECO:0007669"/>
    <property type="project" value="UniProtKB-UniRule"/>
</dbReference>
<dbReference type="InterPro" id="IPR005302">
    <property type="entry name" value="MoCF_Sase_C"/>
</dbReference>
<dbReference type="InterPro" id="IPR005303">
    <property type="entry name" value="MOCOS_middle"/>
</dbReference>
<dbReference type="Gene3D" id="3.90.1150.10">
    <property type="entry name" value="Aspartate Aminotransferase, domain 1"/>
    <property type="match status" value="1"/>
</dbReference>
<dbReference type="HOGENOM" id="CLU_010913_0_0_1"/>
<proteinExistence type="inferred from homology"/>
<keyword evidence="3 4" id="KW-0501">Molybdenum cofactor biosynthesis</keyword>
<keyword evidence="1 4" id="KW-0808">Transferase</keyword>
<dbReference type="GO" id="GO:0030170">
    <property type="term" value="F:pyridoxal phosphate binding"/>
    <property type="evidence" value="ECO:0007669"/>
    <property type="project" value="UniProtKB-UniRule"/>
</dbReference>
<evidence type="ECO:0000256" key="2">
    <source>
        <dbReference type="ARBA" id="ARBA00022898"/>
    </source>
</evidence>
<comment type="function">
    <text evidence="4">Sulfurates the molybdenum cofactor. Sulfation of molybdenum is essential for xanthine dehydrogenase (XDH) and aldehyde oxidase (ADO) enzymes in which molybdenum cofactor is liganded by 1 oxygen and 1 sulfur atom in active form.</text>
</comment>
<dbReference type="eggNOG" id="KOG2142">
    <property type="taxonomic scope" value="Eukaryota"/>
</dbReference>
<organism evidence="6 7">
    <name type="scientific">Endocarpon pusillum (strain Z07020 / HMAS-L-300199)</name>
    <name type="common">Lichen-forming fungus</name>
    <dbReference type="NCBI Taxonomy" id="1263415"/>
    <lineage>
        <taxon>Eukaryota</taxon>
        <taxon>Fungi</taxon>
        <taxon>Dikarya</taxon>
        <taxon>Ascomycota</taxon>
        <taxon>Pezizomycotina</taxon>
        <taxon>Eurotiomycetes</taxon>
        <taxon>Chaetothyriomycetidae</taxon>
        <taxon>Verrucariales</taxon>
        <taxon>Verrucariaceae</taxon>
        <taxon>Endocarpon</taxon>
    </lineage>
</organism>
<dbReference type="InterPro" id="IPR015421">
    <property type="entry name" value="PyrdxlP-dep_Trfase_major"/>
</dbReference>
<evidence type="ECO:0000313" key="7">
    <source>
        <dbReference type="Proteomes" id="UP000019373"/>
    </source>
</evidence>
<feature type="active site" evidence="4">
    <location>
        <position position="411"/>
    </location>
</feature>
<dbReference type="OMA" id="HTGFLAR"/>
<evidence type="ECO:0000256" key="3">
    <source>
        <dbReference type="ARBA" id="ARBA00023150"/>
    </source>
</evidence>
<sequence>MIAGNDLSPYATGPMPVAQVDQSTGYFLNVDDIRREEYPMLQGITYLDHTGTTLYARSLVTAISHDLTTNLFGNPHSGSSSSQLSSARIDNTRIEVLRFLNADPGLFDVVFVANATAAIKLVADAFGDHVEGFFYGYHVDSHTSLVGVRELARLGSECFSNDGVERWLTASAKLPHSQRLRALFGYPGQSNLSGYRPPRGWCSRIYELRKFHGQQIFSLYDAAARLPTASLDLSNPLDAPDFTALSFYKIFGLPDLGALIVRKECAGVFQDRKFFGGGTVDMIISLDYQWHASKQSSLHGRLEDGTVPFHSIAALGLALKTHSRLFGSMDNISRHTSFLAQHVYNRLSSLRHATGAAVCHIYGRSASDEGDSYGPMIAFNLRDAEGNWIGKTEVEKLASIKDIQFRTGGLCNPGGIASHLDLSASELKANFAAGQKCGDDNDVLNDKPTGVIRVSFGAMSNLTDADKLIDFIEEFFVRGCHIPLLPPLTPPATPGTSSFRVQNLSIFPIKSCAAFNIPPGIAWQVRDEGLAWDREWCLIHQGTGVVLNQKKLPKMAMIRPSIDLDRRVLRVQHNIGTSMHMILEISLDSETDNEILVQTCNASSIQSAIVCGGRQKVQILTPRKIADFFTAALEVPCTLARHQKPTAADQIACSLSELVTQSMPGYFPDPKPMSLPKTTFLANESPILLISQSSVDNLNLNIQASDPDAKPVPTDSFRGNIVIAQEPSQRASPYVEDQWTSLEIGEDPSNQFRVMGPCHRCQMVCVDQQSAKRGQEPFTTLAKTRRRDGKVWFGIHLDPATGTENRRIGGRRFVKIGDVVTAR</sequence>
<evidence type="ECO:0000256" key="1">
    <source>
        <dbReference type="ARBA" id="ARBA00022679"/>
    </source>
</evidence>
<feature type="modified residue" description="N6-(pyridoxal phosphate)lysine" evidence="4">
    <location>
        <position position="249"/>
    </location>
</feature>
<dbReference type="SUPFAM" id="SSF53383">
    <property type="entry name" value="PLP-dependent transferases"/>
    <property type="match status" value="1"/>
</dbReference>
<dbReference type="Proteomes" id="UP000019373">
    <property type="component" value="Unassembled WGS sequence"/>
</dbReference>
<dbReference type="PROSITE" id="PS51340">
    <property type="entry name" value="MOSC"/>
    <property type="match status" value="1"/>
</dbReference>
<keyword evidence="2 4" id="KW-0663">Pyridoxal phosphate</keyword>